<dbReference type="EMBL" id="PDJC01000001">
    <property type="protein sequence ID" value="PFG18324.1"/>
    <property type="molecule type" value="Genomic_DNA"/>
</dbReference>
<feature type="transmembrane region" description="Helical" evidence="1">
    <location>
        <begin position="116"/>
        <end position="134"/>
    </location>
</feature>
<dbReference type="PANTHER" id="PTHR35007:SF1">
    <property type="entry name" value="PILUS ASSEMBLY PROTEIN"/>
    <property type="match status" value="1"/>
</dbReference>
<dbReference type="Proteomes" id="UP000226079">
    <property type="component" value="Unassembled WGS sequence"/>
</dbReference>
<evidence type="ECO:0000313" key="3">
    <source>
        <dbReference type="Proteomes" id="UP000226079"/>
    </source>
</evidence>
<dbReference type="OrthoDB" id="5243064at2"/>
<dbReference type="PANTHER" id="PTHR35007">
    <property type="entry name" value="INTEGRAL MEMBRANE PROTEIN-RELATED"/>
    <property type="match status" value="1"/>
</dbReference>
<keyword evidence="3" id="KW-1185">Reference proteome</keyword>
<reference evidence="2" key="1">
    <citation type="submission" date="2017-10" db="EMBL/GenBank/DDBJ databases">
        <title>Sequencing the genomes of 1000 actinobacteria strains.</title>
        <authorList>
            <person name="Klenk H.-P."/>
        </authorList>
    </citation>
    <scope>NUCLEOTIDE SEQUENCE [LARGE SCALE GENOMIC DNA]</scope>
    <source>
        <strain evidence="2">DSM 15597</strain>
    </source>
</reference>
<name>A0A2A9CV78_9ACTN</name>
<dbReference type="RefSeq" id="WP_098461690.1">
    <property type="nucleotide sequence ID" value="NZ_PDJC01000001.1"/>
</dbReference>
<keyword evidence="1" id="KW-0472">Membrane</keyword>
<feature type="transmembrane region" description="Helical" evidence="1">
    <location>
        <begin position="89"/>
        <end position="110"/>
    </location>
</feature>
<gene>
    <name evidence="2" type="ORF">ATK74_2908</name>
</gene>
<organism evidence="2 3">
    <name type="scientific">Propionicimonas paludicola</name>
    <dbReference type="NCBI Taxonomy" id="185243"/>
    <lineage>
        <taxon>Bacteria</taxon>
        <taxon>Bacillati</taxon>
        <taxon>Actinomycetota</taxon>
        <taxon>Actinomycetes</taxon>
        <taxon>Propionibacteriales</taxon>
        <taxon>Nocardioidaceae</taxon>
        <taxon>Propionicimonas</taxon>
    </lineage>
</organism>
<feature type="transmembrane region" description="Helical" evidence="1">
    <location>
        <begin position="266"/>
        <end position="287"/>
    </location>
</feature>
<comment type="caution">
    <text evidence="2">The sequence shown here is derived from an EMBL/GenBank/DDBJ whole genome shotgun (WGS) entry which is preliminary data.</text>
</comment>
<sequence>MNLTIAAGLTGGLIGLGLWLLIGAVALPFRPRLADALDLLDGQLTPPEQASGTGIDRLGSWVRIRVGRPVTEATSRRLRLIGRSVDRHYAGKALGAMVGLALPWLVNLLVGAGTTAIGWPAAATAALGLAGFFLPDLLLRGREAASAADNTEALLTFFDLVTLERLANRSSGQALRSAALVSDAAVFVAIRDALERARLEQRQPYSDLHQLADELQLPALGDLADVLALEDSGASLADSLRARVRELRDAHLTAAKIAASSLSERMTFFMVIPSMVFALFFLLPPILRLLAG</sequence>
<accession>A0A2A9CV78</accession>
<feature type="transmembrane region" description="Helical" evidence="1">
    <location>
        <begin position="6"/>
        <end position="27"/>
    </location>
</feature>
<evidence type="ECO:0000256" key="1">
    <source>
        <dbReference type="SAM" id="Phobius"/>
    </source>
</evidence>
<keyword evidence="1" id="KW-0812">Transmembrane</keyword>
<protein>
    <submittedName>
        <fullName evidence="2">Type II secretion system protein F (GspF)</fullName>
    </submittedName>
</protein>
<proteinExistence type="predicted"/>
<keyword evidence="1" id="KW-1133">Transmembrane helix</keyword>
<dbReference type="AlphaFoldDB" id="A0A2A9CV78"/>
<evidence type="ECO:0000313" key="2">
    <source>
        <dbReference type="EMBL" id="PFG18324.1"/>
    </source>
</evidence>